<dbReference type="EMBL" id="VBOY01000006">
    <property type="protein sequence ID" value="TMQ68647.1"/>
    <property type="molecule type" value="Genomic_DNA"/>
</dbReference>
<dbReference type="AlphaFoldDB" id="A0A538TYC1"/>
<evidence type="ECO:0000256" key="5">
    <source>
        <dbReference type="SAM" id="Phobius"/>
    </source>
</evidence>
<name>A0A538TYC1_UNCEI</name>
<protein>
    <submittedName>
        <fullName evidence="7">VWA domain-containing protein</fullName>
    </submittedName>
</protein>
<feature type="transmembrane region" description="Helical" evidence="5">
    <location>
        <begin position="45"/>
        <end position="69"/>
    </location>
</feature>
<keyword evidence="2 5" id="KW-0812">Transmembrane</keyword>
<feature type="domain" description="VWFA" evidence="6">
    <location>
        <begin position="86"/>
        <end position="280"/>
    </location>
</feature>
<keyword evidence="1" id="KW-1003">Cell membrane</keyword>
<dbReference type="Pfam" id="PF00092">
    <property type="entry name" value="VWA"/>
    <property type="match status" value="1"/>
</dbReference>
<feature type="transmembrane region" description="Helical" evidence="5">
    <location>
        <begin position="302"/>
        <end position="323"/>
    </location>
</feature>
<comment type="caution">
    <text evidence="7">The sequence shown here is derived from an EMBL/GenBank/DDBJ whole genome shotgun (WGS) entry which is preliminary data.</text>
</comment>
<sequence>MRWDTPAWLLLLLVVPWLVWRARRPASRAPAVLWVRAGGSWASRGVAAAVHALEVLPWLGLVLAIVALARPQHGLRQSETETRGVDIALAIDVSPSMRAEDFRPRNRLYVAKETAREFIRQRAHDRLGLIAFAGSAFTQCPLTLDHDVLQDLLQGLDFGMAEDGTAIGMGLATAVARLKDSRTPSKVVVLLTDGQNNRGAIDPLTGAELARTFGIKVYTVLVGRGGVVPVPVDDPMLGRRMQMVRMDVDDETLREIARRTGGKFFRATDPSALMAIYQEIDRLERAPIRSVEYRDYRDLGPALLGVAALLLALYGLSSATWAFRSP</sequence>
<keyword evidence="4 5" id="KW-0472">Membrane</keyword>
<evidence type="ECO:0000256" key="4">
    <source>
        <dbReference type="ARBA" id="ARBA00023136"/>
    </source>
</evidence>
<evidence type="ECO:0000313" key="7">
    <source>
        <dbReference type="EMBL" id="TMQ68647.1"/>
    </source>
</evidence>
<evidence type="ECO:0000256" key="1">
    <source>
        <dbReference type="ARBA" id="ARBA00022475"/>
    </source>
</evidence>
<evidence type="ECO:0000256" key="3">
    <source>
        <dbReference type="ARBA" id="ARBA00022989"/>
    </source>
</evidence>
<dbReference type="InterPro" id="IPR033881">
    <property type="entry name" value="vWA_BatA_type"/>
</dbReference>
<dbReference type="InterPro" id="IPR050768">
    <property type="entry name" value="UPF0353/GerABKA_families"/>
</dbReference>
<evidence type="ECO:0000259" key="6">
    <source>
        <dbReference type="PROSITE" id="PS50234"/>
    </source>
</evidence>
<dbReference type="PANTHER" id="PTHR22550:SF5">
    <property type="entry name" value="LEUCINE ZIPPER PROTEIN 4"/>
    <property type="match status" value="1"/>
</dbReference>
<gene>
    <name evidence="7" type="ORF">E6K78_00550</name>
</gene>
<dbReference type="SUPFAM" id="SSF53300">
    <property type="entry name" value="vWA-like"/>
    <property type="match status" value="1"/>
</dbReference>
<dbReference type="PRINTS" id="PR00453">
    <property type="entry name" value="VWFADOMAIN"/>
</dbReference>
<dbReference type="CDD" id="cd01467">
    <property type="entry name" value="vWA_BatA_type"/>
    <property type="match status" value="1"/>
</dbReference>
<dbReference type="InterPro" id="IPR002035">
    <property type="entry name" value="VWF_A"/>
</dbReference>
<evidence type="ECO:0000256" key="2">
    <source>
        <dbReference type="ARBA" id="ARBA00022692"/>
    </source>
</evidence>
<dbReference type="SMART" id="SM00327">
    <property type="entry name" value="VWA"/>
    <property type="match status" value="1"/>
</dbReference>
<organism evidence="7 8">
    <name type="scientific">Eiseniibacteriota bacterium</name>
    <dbReference type="NCBI Taxonomy" id="2212470"/>
    <lineage>
        <taxon>Bacteria</taxon>
        <taxon>Candidatus Eiseniibacteriota</taxon>
    </lineage>
</organism>
<evidence type="ECO:0000313" key="8">
    <source>
        <dbReference type="Proteomes" id="UP000316609"/>
    </source>
</evidence>
<keyword evidence="3 5" id="KW-1133">Transmembrane helix</keyword>
<dbReference type="InterPro" id="IPR036465">
    <property type="entry name" value="vWFA_dom_sf"/>
</dbReference>
<dbReference type="PROSITE" id="PS50234">
    <property type="entry name" value="VWFA"/>
    <property type="match status" value="1"/>
</dbReference>
<dbReference type="Proteomes" id="UP000316609">
    <property type="component" value="Unassembled WGS sequence"/>
</dbReference>
<dbReference type="PANTHER" id="PTHR22550">
    <property type="entry name" value="SPORE GERMINATION PROTEIN"/>
    <property type="match status" value="1"/>
</dbReference>
<dbReference type="Gene3D" id="3.40.50.410">
    <property type="entry name" value="von Willebrand factor, type A domain"/>
    <property type="match status" value="1"/>
</dbReference>
<reference evidence="7 8" key="1">
    <citation type="journal article" date="2019" name="Nat. Microbiol.">
        <title>Mediterranean grassland soil C-N compound turnover is dependent on rainfall and depth, and is mediated by genomically divergent microorganisms.</title>
        <authorList>
            <person name="Diamond S."/>
            <person name="Andeer P.F."/>
            <person name="Li Z."/>
            <person name="Crits-Christoph A."/>
            <person name="Burstein D."/>
            <person name="Anantharaman K."/>
            <person name="Lane K.R."/>
            <person name="Thomas B.C."/>
            <person name="Pan C."/>
            <person name="Northen T.R."/>
            <person name="Banfield J.F."/>
        </authorList>
    </citation>
    <scope>NUCLEOTIDE SEQUENCE [LARGE SCALE GENOMIC DNA]</scope>
    <source>
        <strain evidence="7">WS_8</strain>
    </source>
</reference>
<proteinExistence type="predicted"/>
<accession>A0A538TYC1</accession>